<evidence type="ECO:0000313" key="2">
    <source>
        <dbReference type="EMBL" id="CAD7433361.1"/>
    </source>
</evidence>
<reference evidence="2" key="1">
    <citation type="submission" date="2020-11" db="EMBL/GenBank/DDBJ databases">
        <authorList>
            <person name="Tran Van P."/>
        </authorList>
    </citation>
    <scope>NUCLEOTIDE SEQUENCE</scope>
</reference>
<gene>
    <name evidence="2" type="ORF">TMSB3V08_LOCUS10038</name>
</gene>
<proteinExistence type="predicted"/>
<feature type="domain" description="DNA-PKcs N-terminal" evidence="1">
    <location>
        <begin position="61"/>
        <end position="233"/>
    </location>
</feature>
<feature type="domain" description="DNA-PKcs N-terminal" evidence="1">
    <location>
        <begin position="292"/>
        <end position="352"/>
    </location>
</feature>
<organism evidence="2">
    <name type="scientific">Timema monikensis</name>
    <dbReference type="NCBI Taxonomy" id="170555"/>
    <lineage>
        <taxon>Eukaryota</taxon>
        <taxon>Metazoa</taxon>
        <taxon>Ecdysozoa</taxon>
        <taxon>Arthropoda</taxon>
        <taxon>Hexapoda</taxon>
        <taxon>Insecta</taxon>
        <taxon>Pterygota</taxon>
        <taxon>Neoptera</taxon>
        <taxon>Polyneoptera</taxon>
        <taxon>Phasmatodea</taxon>
        <taxon>Timematodea</taxon>
        <taxon>Timematoidea</taxon>
        <taxon>Timematidae</taxon>
        <taxon>Timema</taxon>
    </lineage>
</organism>
<dbReference type="Pfam" id="PF20500">
    <property type="entry name" value="DNA-PKcs_N"/>
    <property type="match status" value="2"/>
</dbReference>
<dbReference type="InterPro" id="IPR046804">
    <property type="entry name" value="DNA-PKcs_N"/>
</dbReference>
<dbReference type="AlphaFoldDB" id="A0A7R9HUM7"/>
<protein>
    <recommendedName>
        <fullName evidence="1">DNA-PKcs N-terminal domain-containing protein</fullName>
    </recommendedName>
</protein>
<dbReference type="SUPFAM" id="SSF48371">
    <property type="entry name" value="ARM repeat"/>
    <property type="match status" value="1"/>
</dbReference>
<dbReference type="InterPro" id="IPR016024">
    <property type="entry name" value="ARM-type_fold"/>
</dbReference>
<accession>A0A7R9HUM7</accession>
<evidence type="ECO:0000259" key="1">
    <source>
        <dbReference type="Pfam" id="PF20500"/>
    </source>
</evidence>
<sequence>MATSIVAADTLLLASTVPLNLAGNSLLGLSQDCNIDKRWKWLWPSSPILEKVQEMVKPQPRFLEMSQAEENQNIRRKEYHVLGVIARRHPEHMAHHSDTLLRLFLDDLDFQTTRASYVSFPLIAGCLNGLTEFLYSFSQSPEDSPENCRRIYTYVKKLSEPGQGRRVAQRAALNLVSIHGCQLSQHLYKDYQLWHETLLKWLDLGDKDCKVAIKALDSFYRQIARTLDESKHGNEQAVFQQVKVNQHLHGGKVENHLGKTTPSLSERDSSLDLLVLGSLAQYKTSALANCGTEYFMKFFKEKMLSASTSKQEIHIIIKGFGLFAGPCQTHMDPKDVTFMFTLIVQQAEQLYMK</sequence>
<name>A0A7R9HUM7_9NEOP</name>
<dbReference type="EMBL" id="OB796373">
    <property type="protein sequence ID" value="CAD7433361.1"/>
    <property type="molecule type" value="Genomic_DNA"/>
</dbReference>